<evidence type="ECO:0000313" key="4">
    <source>
        <dbReference type="EMBL" id="CCH54417.1"/>
    </source>
</evidence>
<keyword evidence="5" id="KW-1185">Reference proteome</keyword>
<reference evidence="4 5" key="1">
    <citation type="journal article" date="2012" name="J. Bacteriol.">
        <title>Genome Sequence of the Filamentous Bacterium Fibrisoma limi BUZ 3T.</title>
        <authorList>
            <person name="Filippini M."/>
            <person name="Qi W."/>
            <person name="Jaenicke S."/>
            <person name="Goesmann A."/>
            <person name="Smits T.H."/>
            <person name="Bagheri H.C."/>
        </authorList>
    </citation>
    <scope>NUCLEOTIDE SEQUENCE [LARGE SCALE GENOMIC DNA]</scope>
    <source>
        <strain evidence="5">BUZ 3T</strain>
    </source>
</reference>
<feature type="domain" description="DUF7800" evidence="3">
    <location>
        <begin position="62"/>
        <end position="151"/>
    </location>
</feature>
<proteinExistence type="predicted"/>
<comment type="caution">
    <text evidence="4">The sequence shown here is derived from an EMBL/GenBank/DDBJ whole genome shotgun (WGS) entry which is preliminary data.</text>
</comment>
<dbReference type="EMBL" id="CAIT01000007">
    <property type="protein sequence ID" value="CCH54417.1"/>
    <property type="molecule type" value="Genomic_DNA"/>
</dbReference>
<dbReference type="InterPro" id="IPR029052">
    <property type="entry name" value="Metallo-depent_PP-like"/>
</dbReference>
<sequence>MKRTAKLLYLSPMYKISRVLLLLIWWIVAVSLSFGQVPPKAASTTSATSRPSQSGTIQSGTIQSGPMVGYSEMREVMLWVQTKQPARVQIRYYEPGNPTQARLTNEVRTEAKTAFTAHLLADQVEPGKKYAYDVLIEGRKASLPYPTQFQTQNLWQWRTDPPAFRFGVGSCTYVNEPAVDRPGTPYGDGYEIFTALAAQKPDFMLWTGDNTYTREVDWNSRTGVLRRYTHTRSLPEMQPLLAASHNYAIWDDHDYGPNDSDRSYWIKPVTLEAFKLFWANPNFIFDEGCTGTFFWQDCQFFLLDDRTFRAPNEMPDGPEKVYFGQKQLTWLIDALRFSRATFKFIVTGGQVINPVKAFENYSMYGTERDQLLKAIADANIPGVLFITGDRHHTIVHKLDRPGTYPLYDLTISPLTSGPSKPRPDELQQPTFVDGTLVTDRNFGLFSVSGPLKDRVLTIDVYDQKGTKRWNRTIRASELK</sequence>
<dbReference type="InterPro" id="IPR038607">
    <property type="entry name" value="PhoD-like_sf"/>
</dbReference>
<feature type="region of interest" description="Disordered" evidence="1">
    <location>
        <begin position="41"/>
        <end position="65"/>
    </location>
</feature>
<evidence type="ECO:0000313" key="5">
    <source>
        <dbReference type="Proteomes" id="UP000009309"/>
    </source>
</evidence>
<gene>
    <name evidence="4" type="ORF">BN8_03582</name>
</gene>
<dbReference type="STRING" id="1185876.BN8_03582"/>
<dbReference type="CDD" id="cd07389">
    <property type="entry name" value="MPP_PhoD"/>
    <property type="match status" value="1"/>
</dbReference>
<dbReference type="PANTHER" id="PTHR33987:SF1">
    <property type="entry name" value="CALCINEURIN-LIKE METALLO-PHOSPHOESTERASE SUPERFAMILY PROTEIN"/>
    <property type="match status" value="1"/>
</dbReference>
<dbReference type="eggNOG" id="COG3540">
    <property type="taxonomic scope" value="Bacteria"/>
</dbReference>
<dbReference type="AlphaFoldDB" id="I2GKJ1"/>
<dbReference type="Pfam" id="PF25077">
    <property type="entry name" value="DUF7800"/>
    <property type="match status" value="1"/>
</dbReference>
<dbReference type="Gene3D" id="3.60.21.70">
    <property type="entry name" value="PhoD-like phosphatase"/>
    <property type="match status" value="1"/>
</dbReference>
<dbReference type="SUPFAM" id="SSF56300">
    <property type="entry name" value="Metallo-dependent phosphatases"/>
    <property type="match status" value="1"/>
</dbReference>
<accession>I2GKJ1</accession>
<dbReference type="Proteomes" id="UP000009309">
    <property type="component" value="Unassembled WGS sequence"/>
</dbReference>
<dbReference type="InterPro" id="IPR018946">
    <property type="entry name" value="PhoD-like_MPP"/>
</dbReference>
<evidence type="ECO:0000259" key="2">
    <source>
        <dbReference type="Pfam" id="PF09423"/>
    </source>
</evidence>
<feature type="domain" description="PhoD-like phosphatase metallophosphatase" evidence="2">
    <location>
        <begin position="298"/>
        <end position="424"/>
    </location>
</feature>
<evidence type="ECO:0000256" key="1">
    <source>
        <dbReference type="SAM" id="MobiDB-lite"/>
    </source>
</evidence>
<evidence type="ECO:0000259" key="3">
    <source>
        <dbReference type="Pfam" id="PF25077"/>
    </source>
</evidence>
<dbReference type="Pfam" id="PF09423">
    <property type="entry name" value="PhoD"/>
    <property type="match status" value="1"/>
</dbReference>
<dbReference type="InterPro" id="IPR056702">
    <property type="entry name" value="DUF7800"/>
</dbReference>
<feature type="compositionally biased region" description="Polar residues" evidence="1">
    <location>
        <begin position="50"/>
        <end position="64"/>
    </location>
</feature>
<organism evidence="4 5">
    <name type="scientific">Fibrisoma limi BUZ 3</name>
    <dbReference type="NCBI Taxonomy" id="1185876"/>
    <lineage>
        <taxon>Bacteria</taxon>
        <taxon>Pseudomonadati</taxon>
        <taxon>Bacteroidota</taxon>
        <taxon>Cytophagia</taxon>
        <taxon>Cytophagales</taxon>
        <taxon>Spirosomataceae</taxon>
        <taxon>Fibrisoma</taxon>
    </lineage>
</organism>
<protein>
    <submittedName>
        <fullName evidence="4">Phosphodiesterase/alkaline phosphatase D</fullName>
    </submittedName>
</protein>
<dbReference type="PANTHER" id="PTHR33987">
    <property type="entry name" value="CALCINEURIN-LIKE METALLO-PHOSPHOESTERASE SUPERFAMILY PROTEIN"/>
    <property type="match status" value="1"/>
</dbReference>
<name>I2GKJ1_9BACT</name>